<dbReference type="RefSeq" id="WP_378094349.1">
    <property type="nucleotide sequence ID" value="NZ_JBHSEP010000004.1"/>
</dbReference>
<evidence type="ECO:0000256" key="1">
    <source>
        <dbReference type="SAM" id="MobiDB-lite"/>
    </source>
</evidence>
<reference evidence="4" key="1">
    <citation type="journal article" date="2019" name="Int. J. Syst. Evol. Microbiol.">
        <title>The Global Catalogue of Microorganisms (GCM) 10K type strain sequencing project: providing services to taxonomists for standard genome sequencing and annotation.</title>
        <authorList>
            <consortium name="The Broad Institute Genomics Platform"/>
            <consortium name="The Broad Institute Genome Sequencing Center for Infectious Disease"/>
            <person name="Wu L."/>
            <person name="Ma J."/>
        </authorList>
    </citation>
    <scope>NUCLEOTIDE SEQUENCE [LARGE SCALE GENOMIC DNA]</scope>
    <source>
        <strain evidence="4">CCUG 49571</strain>
    </source>
</reference>
<feature type="compositionally biased region" description="Basic and acidic residues" evidence="1">
    <location>
        <begin position="1"/>
        <end position="19"/>
    </location>
</feature>
<protein>
    <submittedName>
        <fullName evidence="3">DUF342 domain-containing protein</fullName>
    </submittedName>
</protein>
<accession>A0ABV9FAK9</accession>
<dbReference type="InterPro" id="IPR005646">
    <property type="entry name" value="FapA"/>
</dbReference>
<dbReference type="PANTHER" id="PTHR38032">
    <property type="entry name" value="POLYMERASE-RELATED"/>
    <property type="match status" value="1"/>
</dbReference>
<proteinExistence type="predicted"/>
<dbReference type="PANTHER" id="PTHR38032:SF1">
    <property type="entry name" value="RNA-BINDING PROTEIN KHPB N-TERMINAL DOMAIN-CONTAINING PROTEIN"/>
    <property type="match status" value="1"/>
</dbReference>
<dbReference type="Pfam" id="PF20250">
    <property type="entry name" value="FapA_N"/>
    <property type="match status" value="1"/>
</dbReference>
<keyword evidence="4" id="KW-1185">Reference proteome</keyword>
<evidence type="ECO:0000313" key="3">
    <source>
        <dbReference type="EMBL" id="MFC4598273.1"/>
    </source>
</evidence>
<gene>
    <name evidence="3" type="ORF">ACFO3S_08465</name>
</gene>
<dbReference type="InterPro" id="IPR046865">
    <property type="entry name" value="FapA_b_solenoid"/>
</dbReference>
<dbReference type="InterPro" id="IPR046866">
    <property type="entry name" value="FapA_N"/>
</dbReference>
<feature type="region of interest" description="Disordered" evidence="1">
    <location>
        <begin position="1"/>
        <end position="50"/>
    </location>
</feature>
<organism evidence="3 4">
    <name type="scientific">Cohnella hongkongensis</name>
    <dbReference type="NCBI Taxonomy" id="178337"/>
    <lineage>
        <taxon>Bacteria</taxon>
        <taxon>Bacillati</taxon>
        <taxon>Bacillota</taxon>
        <taxon>Bacilli</taxon>
        <taxon>Bacillales</taxon>
        <taxon>Paenibacillaceae</taxon>
        <taxon>Cohnella</taxon>
    </lineage>
</organism>
<dbReference type="Pfam" id="PF03961">
    <property type="entry name" value="FapA"/>
    <property type="match status" value="1"/>
</dbReference>
<dbReference type="Proteomes" id="UP001596028">
    <property type="component" value="Unassembled WGS sequence"/>
</dbReference>
<dbReference type="EMBL" id="JBHSEP010000004">
    <property type="protein sequence ID" value="MFC4598273.1"/>
    <property type="molecule type" value="Genomic_DNA"/>
</dbReference>
<comment type="caution">
    <text evidence="3">The sequence shown here is derived from an EMBL/GenBank/DDBJ whole genome shotgun (WGS) entry which is preliminary data.</text>
</comment>
<name>A0ABV9FAK9_9BACL</name>
<evidence type="ECO:0000313" key="4">
    <source>
        <dbReference type="Proteomes" id="UP001596028"/>
    </source>
</evidence>
<sequence length="621" mass="69252">MNKHISESELRQLIRRLDIGGEDGEGEPETAPAPDEREEGGRSPGQDGTIRVRNQQIYVQNPGPGGEYAVIYPMSPVRLFVNGEEVAWEAQVRAEDKMTWGIEEQPLFEITITEDKLQAHLRLFAKERYAARLVDAGPDRRVIVRAEDDESIVLKTVQLADVVARLEEMSIKSRIEFGAIQRELLNPTFEPVVVASGKPSVEGEDARLEIYFDQQVRSEFFEADGVIDFRNHLRIPTVQKGDLMARKIPMVDGTAGYDVLGNITLPQPPKDLFILTKPSVELTPDGQVIARKQGRPRITGGKIKTFDVSTSYVVSGNVDISTGNIVFSGDVIVCGDVTDNMIVESLGNVYVYGHVFNSTITATGSINVRGNVISSRLYSGYFGVLFNRLYHTSKQLCDWIEKLLAASGTLEGALEAKRQPVRFGQIVQLLLETKMREIVPLIKELQFVITNIRNIRQTEYEKLKEISEVFTMPTKLIETATREFVQGFLALLQDTHGDVARMQEEQVEISINQCQGSELKSNGDIVIHRDGVLLCELYSARNIVFLSEQAICRGSRLDAGDSIKAMTVGGQTGANSVLKARRKVQVNKMYSGRVCVGKYCKDIFEPVGRTVFDVQALKRHI</sequence>
<evidence type="ECO:0000259" key="2">
    <source>
        <dbReference type="Pfam" id="PF20250"/>
    </source>
</evidence>
<feature type="domain" description="Flagellar Assembly Protein A N-terminal region" evidence="2">
    <location>
        <begin position="108"/>
        <end position="299"/>
    </location>
</feature>